<reference evidence="2 3" key="1">
    <citation type="journal article" date="2010" name="Proc. Natl. Acad. Sci. U.S.A.">
        <title>A Nitrospira metagenome illuminates the physiology and evolution of globally important nitrite-oxidizing bacteria.</title>
        <authorList>
            <person name="Lucker S."/>
            <person name="Wagner M."/>
            <person name="Maixner F."/>
            <person name="Pelletier E."/>
            <person name="Koch H."/>
            <person name="Vacherie B."/>
            <person name="Rattei T."/>
            <person name="Sinninghe Damste J."/>
            <person name="Spieck E."/>
            <person name="Le Paslier D."/>
            <person name="Daims H."/>
        </authorList>
    </citation>
    <scope>NUCLEOTIDE SEQUENCE [LARGE SCALE GENOMIC DNA]</scope>
</reference>
<gene>
    <name evidence="2" type="ORF">NIDE1524</name>
</gene>
<feature type="region of interest" description="Disordered" evidence="1">
    <location>
        <begin position="34"/>
        <end position="53"/>
    </location>
</feature>
<evidence type="ECO:0000313" key="3">
    <source>
        <dbReference type="Proteomes" id="UP000001660"/>
    </source>
</evidence>
<evidence type="ECO:0000313" key="2">
    <source>
        <dbReference type="EMBL" id="CBK41264.1"/>
    </source>
</evidence>
<dbReference type="Proteomes" id="UP000001660">
    <property type="component" value="Chromosome"/>
</dbReference>
<accession>D8PDF5</accession>
<dbReference type="KEGG" id="nde:NIDE1524"/>
<evidence type="ECO:0000256" key="1">
    <source>
        <dbReference type="SAM" id="MobiDB-lite"/>
    </source>
</evidence>
<sequence>MARVCVLVGTYHPSHSLSILFDKAAGGTMVPRQGPAGRVRRRMRMQGTERSVRLRDATRARAQTRHAVPGLASSNILVAESLTTLIVTTDEVLSRRTLV</sequence>
<organism evidence="2 3">
    <name type="scientific">Nitrospira defluvii</name>
    <dbReference type="NCBI Taxonomy" id="330214"/>
    <lineage>
        <taxon>Bacteria</taxon>
        <taxon>Pseudomonadati</taxon>
        <taxon>Nitrospirota</taxon>
        <taxon>Nitrospiria</taxon>
        <taxon>Nitrospirales</taxon>
        <taxon>Nitrospiraceae</taxon>
        <taxon>Nitrospira</taxon>
    </lineage>
</organism>
<dbReference type="STRING" id="330214.NIDE1524"/>
<protein>
    <submittedName>
        <fullName evidence="2">Uncharacterized protein</fullName>
    </submittedName>
</protein>
<keyword evidence="3" id="KW-1185">Reference proteome</keyword>
<proteinExistence type="predicted"/>
<dbReference type="AlphaFoldDB" id="D8PDF5"/>
<dbReference type="EMBL" id="FP929003">
    <property type="protein sequence ID" value="CBK41264.1"/>
    <property type="molecule type" value="Genomic_DNA"/>
</dbReference>
<name>D8PDF5_9BACT</name>
<dbReference type="HOGENOM" id="CLU_2315088_0_0_0"/>